<dbReference type="EMBL" id="KJ540107">
    <property type="protein sequence ID" value="AIA61582.1"/>
    <property type="molecule type" value="Genomic_DNA"/>
</dbReference>
<evidence type="ECO:0000313" key="3">
    <source>
        <dbReference type="EMBL" id="AIA61582.1"/>
    </source>
</evidence>
<evidence type="ECO:0000259" key="2">
    <source>
        <dbReference type="Pfam" id="PF00857"/>
    </source>
</evidence>
<keyword evidence="1" id="KW-0378">Hydrolase</keyword>
<dbReference type="Gene3D" id="3.40.50.850">
    <property type="entry name" value="Isochorismatase-like"/>
    <property type="match status" value="1"/>
</dbReference>
<organism evidence="3">
    <name type="scientific">Pseudomonas fluorescens</name>
    <dbReference type="NCBI Taxonomy" id="294"/>
    <lineage>
        <taxon>Bacteria</taxon>
        <taxon>Pseudomonadati</taxon>
        <taxon>Pseudomonadota</taxon>
        <taxon>Gammaproteobacteria</taxon>
        <taxon>Pseudomonadales</taxon>
        <taxon>Pseudomonadaceae</taxon>
        <taxon>Pseudomonas</taxon>
    </lineage>
</organism>
<reference evidence="3" key="1">
    <citation type="journal article" date="2014" name="Front. Microbiol.">
        <title>Extracellular enzyme production and cheating in Pseudomonas fluorescens depend on diffusion rates.</title>
        <authorList>
            <person name="Allison S.D."/>
            <person name="Lu Y."/>
            <person name="Kent A.G."/>
            <person name="Martiny A.C."/>
        </authorList>
    </citation>
    <scope>NUCLEOTIDE SEQUENCE</scope>
    <source>
        <strain evidence="3">ON2</strain>
    </source>
</reference>
<evidence type="ECO:0000256" key="1">
    <source>
        <dbReference type="ARBA" id="ARBA00022801"/>
    </source>
</evidence>
<dbReference type="SUPFAM" id="SSF52499">
    <property type="entry name" value="Isochorismatase-like hydrolases"/>
    <property type="match status" value="1"/>
</dbReference>
<dbReference type="InterPro" id="IPR050272">
    <property type="entry name" value="Isochorismatase-like_hydrls"/>
</dbReference>
<protein>
    <submittedName>
        <fullName evidence="3">Putative isochorismatase</fullName>
    </submittedName>
</protein>
<feature type="domain" description="Isochorismatase-like" evidence="2">
    <location>
        <begin position="71"/>
        <end position="244"/>
    </location>
</feature>
<dbReference type="GO" id="GO:0016787">
    <property type="term" value="F:hydrolase activity"/>
    <property type="evidence" value="ECO:0007669"/>
    <property type="project" value="UniProtKB-KW"/>
</dbReference>
<dbReference type="Pfam" id="PF00857">
    <property type="entry name" value="Isochorismatase"/>
    <property type="match status" value="1"/>
</dbReference>
<dbReference type="InterPro" id="IPR036380">
    <property type="entry name" value="Isochorismatase-like_sf"/>
</dbReference>
<proteinExistence type="predicted"/>
<sequence>MSHAIATSQLTLRAANAGAVPHMLKSVIAGLGLLMSLGQCAVAAEAQASPQPTIRAMFGAKPTDQLDPKTTALLVIDFQNEYFTGRMPIPDGMKALDNAQRLIAFADKQHIPVIHVQHVAPEGAAVFAKDGKTVNFHPLMQPRPQDKVIQKTTVSVFASTDIDAQLKKAGIKTLIISGLMTHACVAGAARDAVPLGYDVVVASDATATRAITRANGDSVSKDALHNAALAEIEDTFGSVLTTAQIVALPVH</sequence>
<name>A0A060A9K9_PSEFL</name>
<dbReference type="PANTHER" id="PTHR43540">
    <property type="entry name" value="PEROXYUREIDOACRYLATE/UREIDOACRYLATE AMIDOHYDROLASE-RELATED"/>
    <property type="match status" value="1"/>
</dbReference>
<dbReference type="InterPro" id="IPR000868">
    <property type="entry name" value="Isochorismatase-like_dom"/>
</dbReference>
<accession>A0A060A9K9</accession>
<dbReference type="CDD" id="cd01014">
    <property type="entry name" value="nicotinamidase_related"/>
    <property type="match status" value="1"/>
</dbReference>
<dbReference type="AlphaFoldDB" id="A0A060A9K9"/>